<reference evidence="1 2" key="1">
    <citation type="submission" date="2010-03" db="EMBL/GenBank/DDBJ databases">
        <title>The genome sequence of Alistipes shahii WAL 8301.</title>
        <authorList>
            <consortium name="metaHIT consortium -- http://www.metahit.eu/"/>
            <person name="Pajon A."/>
            <person name="Turner K."/>
            <person name="Parkhill J."/>
        </authorList>
    </citation>
    <scope>NUCLEOTIDE SEQUENCE [LARGE SCALE GENOMIC DNA]</scope>
    <source>
        <strain evidence="1 2">WAL 8301</strain>
    </source>
</reference>
<name>D4IM64_9BACT</name>
<keyword evidence="2" id="KW-1185">Reference proteome</keyword>
<evidence type="ECO:0000313" key="2">
    <source>
        <dbReference type="Proteomes" id="UP000008794"/>
    </source>
</evidence>
<accession>D4IM64</accession>
<reference evidence="1 2" key="2">
    <citation type="submission" date="2010-03" db="EMBL/GenBank/DDBJ databases">
        <authorList>
            <person name="Pajon A."/>
        </authorList>
    </citation>
    <scope>NUCLEOTIDE SEQUENCE [LARGE SCALE GENOMIC DNA]</scope>
    <source>
        <strain evidence="1 2">WAL 8301</strain>
    </source>
</reference>
<organism evidence="1 2">
    <name type="scientific">Alistipes shahii WAL 8301</name>
    <dbReference type="NCBI Taxonomy" id="717959"/>
    <lineage>
        <taxon>Bacteria</taxon>
        <taxon>Pseudomonadati</taxon>
        <taxon>Bacteroidota</taxon>
        <taxon>Bacteroidia</taxon>
        <taxon>Bacteroidales</taxon>
        <taxon>Rikenellaceae</taxon>
        <taxon>Alistipes</taxon>
    </lineage>
</organism>
<evidence type="ECO:0000313" key="1">
    <source>
        <dbReference type="EMBL" id="CBK64026.1"/>
    </source>
</evidence>
<dbReference type="EMBL" id="FP929032">
    <property type="protein sequence ID" value="CBK64026.1"/>
    <property type="molecule type" value="Genomic_DNA"/>
</dbReference>
<dbReference type="KEGG" id="ash:AL1_16260"/>
<dbReference type="STRING" id="717959.AL1_16260"/>
<proteinExistence type="predicted"/>
<dbReference type="HOGENOM" id="CLU_3264726_0_0_10"/>
<dbReference type="AlphaFoldDB" id="D4IM64"/>
<dbReference type="Proteomes" id="UP000008794">
    <property type="component" value="Chromosome"/>
</dbReference>
<gene>
    <name evidence="1" type="ORF">AL1_16260</name>
</gene>
<sequence>MRGLGAPEGMRIFLEEAEICLIFVPATVISGMTRAVCPEIM</sequence>
<protein>
    <submittedName>
        <fullName evidence="1">Uncharacterized protein</fullName>
    </submittedName>
</protein>